<dbReference type="Proteomes" id="UP001159363">
    <property type="component" value="Chromosome 1"/>
</dbReference>
<evidence type="ECO:0000313" key="2">
    <source>
        <dbReference type="Proteomes" id="UP001159363"/>
    </source>
</evidence>
<proteinExistence type="predicted"/>
<comment type="caution">
    <text evidence="1">The sequence shown here is derived from an EMBL/GenBank/DDBJ whole genome shotgun (WGS) entry which is preliminary data.</text>
</comment>
<sequence length="333" mass="38424">MRDVRNWKQTKCREARYKAKSLPRAPQCGHNTKSFKCSAIGIQDIRRFYQSFYNNSRKSLQDAFMLKYTSQSNPIMTSRGKVPGSSRKKTTNSYFIQTKQGPVKVCAKTFLEMLGVSDLECKMCVESTFKLVHRPKKTRVETGGQNGHSILPPDRIFGRIEKVIIKRETIITPDEYLSIFREFGQVKILRPEVPVLDWKQTVQVNIKPPGTWHFRFSQAKRFILTKTTKKTALVKGELHYKRDTGVAAIITKRRKSLSSINTTVLESKVPVKCVELADVNNLLGKHHRTDCRERPELVYYKMEIDDTNIDENEPEANDTHNWENVADLEDLVV</sequence>
<evidence type="ECO:0000313" key="1">
    <source>
        <dbReference type="EMBL" id="KAJ8896867.1"/>
    </source>
</evidence>
<gene>
    <name evidence="1" type="ORF">PR048_002213</name>
</gene>
<dbReference type="EMBL" id="JARBHB010000001">
    <property type="protein sequence ID" value="KAJ8896867.1"/>
    <property type="molecule type" value="Genomic_DNA"/>
</dbReference>
<reference evidence="1 2" key="1">
    <citation type="submission" date="2023-02" db="EMBL/GenBank/DDBJ databases">
        <title>LHISI_Scaffold_Assembly.</title>
        <authorList>
            <person name="Stuart O.P."/>
            <person name="Cleave R."/>
            <person name="Magrath M.J.L."/>
            <person name="Mikheyev A.S."/>
        </authorList>
    </citation>
    <scope>NUCLEOTIDE SEQUENCE [LARGE SCALE GENOMIC DNA]</scope>
    <source>
        <strain evidence="1">Daus_M_001</strain>
        <tissue evidence="1">Leg muscle</tissue>
    </source>
</reference>
<organism evidence="1 2">
    <name type="scientific">Dryococelus australis</name>
    <dbReference type="NCBI Taxonomy" id="614101"/>
    <lineage>
        <taxon>Eukaryota</taxon>
        <taxon>Metazoa</taxon>
        <taxon>Ecdysozoa</taxon>
        <taxon>Arthropoda</taxon>
        <taxon>Hexapoda</taxon>
        <taxon>Insecta</taxon>
        <taxon>Pterygota</taxon>
        <taxon>Neoptera</taxon>
        <taxon>Polyneoptera</taxon>
        <taxon>Phasmatodea</taxon>
        <taxon>Verophasmatodea</taxon>
        <taxon>Anareolatae</taxon>
        <taxon>Phasmatidae</taxon>
        <taxon>Eurycanthinae</taxon>
        <taxon>Dryococelus</taxon>
    </lineage>
</organism>
<accession>A0ABQ9IJJ9</accession>
<name>A0ABQ9IJJ9_9NEOP</name>
<keyword evidence="2" id="KW-1185">Reference proteome</keyword>
<protein>
    <submittedName>
        <fullName evidence="1">Uncharacterized protein</fullName>
    </submittedName>
</protein>